<dbReference type="GO" id="GO:0005576">
    <property type="term" value="C:extracellular region"/>
    <property type="evidence" value="ECO:0007669"/>
    <property type="project" value="UniProtKB-SubCell"/>
</dbReference>
<dbReference type="GO" id="GO:0030570">
    <property type="term" value="F:pectate lyase activity"/>
    <property type="evidence" value="ECO:0007669"/>
    <property type="project" value="UniProtKB-UniRule"/>
</dbReference>
<comment type="function">
    <text evidence="10 11">Pectinolytic enzyme consist of four classes of enzymes: pectin lyase, polygalacturonase, pectin methylesterase and rhamnogalacturonase. Among pectinolytic enzymes, pectin lyase is the most important in depolymerization of pectin, since it cleaves internal glycosidic bonds of highly methylated pectins. Favors pectate, the anion, over pectin, the methyl ester.</text>
</comment>
<dbReference type="EMBL" id="MJBS01000175">
    <property type="protein sequence ID" value="OHE91666.1"/>
    <property type="molecule type" value="Genomic_DNA"/>
</dbReference>
<evidence type="ECO:0000256" key="1">
    <source>
        <dbReference type="ARBA" id="ARBA00000695"/>
    </source>
</evidence>
<keyword evidence="7" id="KW-0732">Signal</keyword>
<dbReference type="Gene3D" id="2.160.20.10">
    <property type="entry name" value="Single-stranded right-handed beta-helix, Pectin lyase-like"/>
    <property type="match status" value="1"/>
</dbReference>
<evidence type="ECO:0000256" key="11">
    <source>
        <dbReference type="RuleBase" id="RU367009"/>
    </source>
</evidence>
<name>A0A1G4ARD1_9PEZI</name>
<comment type="catalytic activity">
    <reaction evidence="1 11">
        <text>Eliminative cleavage of (1-&gt;4)-alpha-D-galacturonan to give oligosaccharides with 4-deoxy-alpha-D-galact-4-enuronosyl groups at their non-reducing ends.</text>
        <dbReference type="EC" id="4.2.2.2"/>
    </reaction>
</comment>
<organism evidence="12 13">
    <name type="scientific">Colletotrichum orchidophilum</name>
    <dbReference type="NCBI Taxonomy" id="1209926"/>
    <lineage>
        <taxon>Eukaryota</taxon>
        <taxon>Fungi</taxon>
        <taxon>Dikarya</taxon>
        <taxon>Ascomycota</taxon>
        <taxon>Pezizomycotina</taxon>
        <taxon>Sordariomycetes</taxon>
        <taxon>Hypocreomycetidae</taxon>
        <taxon>Glomerellales</taxon>
        <taxon>Glomerellaceae</taxon>
        <taxon>Colletotrichum</taxon>
    </lineage>
</organism>
<comment type="similarity">
    <text evidence="4 11">Belongs to the polysaccharide lyase 3 family.</text>
</comment>
<dbReference type="GeneID" id="34566184"/>
<gene>
    <name evidence="12" type="ORF">CORC01_13056</name>
</gene>
<evidence type="ECO:0000256" key="9">
    <source>
        <dbReference type="ARBA" id="ARBA00023239"/>
    </source>
</evidence>
<evidence type="ECO:0000256" key="10">
    <source>
        <dbReference type="ARBA" id="ARBA00025679"/>
    </source>
</evidence>
<comment type="cofactor">
    <cofactor evidence="2 11">
        <name>Ca(2+)</name>
        <dbReference type="ChEBI" id="CHEBI:29108"/>
    </cofactor>
</comment>
<keyword evidence="8 11" id="KW-0106">Calcium</keyword>
<evidence type="ECO:0000256" key="7">
    <source>
        <dbReference type="ARBA" id="ARBA00022729"/>
    </source>
</evidence>
<keyword evidence="6 11" id="KW-0964">Secreted</keyword>
<evidence type="ECO:0000256" key="8">
    <source>
        <dbReference type="ARBA" id="ARBA00022837"/>
    </source>
</evidence>
<proteinExistence type="inferred from homology"/>
<keyword evidence="9 11" id="KW-0456">Lyase</keyword>
<dbReference type="AlphaFoldDB" id="A0A1G4ARD1"/>
<dbReference type="InterPro" id="IPR004898">
    <property type="entry name" value="Pectate_lyase_PlyH/PlyE-like"/>
</dbReference>
<evidence type="ECO:0000256" key="6">
    <source>
        <dbReference type="ARBA" id="ARBA00022525"/>
    </source>
</evidence>
<dbReference type="EC" id="4.2.2.2" evidence="5 11"/>
<dbReference type="RefSeq" id="XP_022468838.1">
    <property type="nucleotide sequence ID" value="XM_022624674.1"/>
</dbReference>
<dbReference type="OrthoDB" id="441042at2759"/>
<comment type="caution">
    <text evidence="12">The sequence shown here is derived from an EMBL/GenBank/DDBJ whole genome shotgun (WGS) entry which is preliminary data.</text>
</comment>
<dbReference type="InterPro" id="IPR011050">
    <property type="entry name" value="Pectin_lyase_fold/virulence"/>
</dbReference>
<dbReference type="Pfam" id="PF03211">
    <property type="entry name" value="Pectate_lyase"/>
    <property type="match status" value="1"/>
</dbReference>
<evidence type="ECO:0000256" key="5">
    <source>
        <dbReference type="ARBA" id="ARBA00012272"/>
    </source>
</evidence>
<comment type="subcellular location">
    <subcellularLocation>
        <location evidence="3 11">Secreted</location>
    </subcellularLocation>
</comment>
<accession>A0A1G4ARD1</accession>
<evidence type="ECO:0000313" key="13">
    <source>
        <dbReference type="Proteomes" id="UP000176998"/>
    </source>
</evidence>
<dbReference type="SUPFAM" id="SSF51126">
    <property type="entry name" value="Pectin lyase-like"/>
    <property type="match status" value="1"/>
</dbReference>
<reference evidence="12 13" key="1">
    <citation type="submission" date="2016-09" db="EMBL/GenBank/DDBJ databases">
        <authorList>
            <person name="Capua I."/>
            <person name="De Benedictis P."/>
            <person name="Joannis T."/>
            <person name="Lombin L.H."/>
            <person name="Cattoli G."/>
        </authorList>
    </citation>
    <scope>NUCLEOTIDE SEQUENCE [LARGE SCALE GENOMIC DNA]</scope>
    <source>
        <strain evidence="12 13">IMI 309357</strain>
    </source>
</reference>
<dbReference type="Proteomes" id="UP000176998">
    <property type="component" value="Unassembled WGS sequence"/>
</dbReference>
<dbReference type="STRING" id="1209926.A0A1G4ARD1"/>
<evidence type="ECO:0000256" key="3">
    <source>
        <dbReference type="ARBA" id="ARBA00004613"/>
    </source>
</evidence>
<evidence type="ECO:0000256" key="2">
    <source>
        <dbReference type="ARBA" id="ARBA00001913"/>
    </source>
</evidence>
<evidence type="ECO:0000256" key="4">
    <source>
        <dbReference type="ARBA" id="ARBA00006463"/>
    </source>
</evidence>
<protein>
    <recommendedName>
        <fullName evidence="5 11">Pectate lyase</fullName>
        <ecNumber evidence="5 11">4.2.2.2</ecNumber>
    </recommendedName>
</protein>
<keyword evidence="13" id="KW-1185">Reference proteome</keyword>
<sequence>MLAFEKINYYVEDCGKLSRSYGKHTCDLFLAPECRSQCKRNVHVESVTAKNGGELAGTNLTYTDTATPKNVCADAKNRCRMYNSCAGGCEPSEAGTCSG</sequence>
<evidence type="ECO:0000313" key="12">
    <source>
        <dbReference type="EMBL" id="OHE91666.1"/>
    </source>
</evidence>
<dbReference type="InterPro" id="IPR012334">
    <property type="entry name" value="Pectin_lyas_fold"/>
</dbReference>